<dbReference type="Proteomes" id="UP001195914">
    <property type="component" value="Unassembled WGS sequence"/>
</dbReference>
<dbReference type="AlphaFoldDB" id="A0AAD9LHP7"/>
<accession>A0AAD9LHP7</accession>
<reference evidence="1" key="2">
    <citation type="submission" date="2021-05" db="EMBL/GenBank/DDBJ databases">
        <authorList>
            <person name="Pain A."/>
        </authorList>
    </citation>
    <scope>NUCLEOTIDE SEQUENCE</scope>
    <source>
        <strain evidence="1">1802A</strain>
    </source>
</reference>
<protein>
    <submittedName>
        <fullName evidence="1">Secreted antigen 1</fullName>
    </submittedName>
</protein>
<organism evidence="1 2">
    <name type="scientific">Babesia divergens</name>
    <dbReference type="NCBI Taxonomy" id="32595"/>
    <lineage>
        <taxon>Eukaryota</taxon>
        <taxon>Sar</taxon>
        <taxon>Alveolata</taxon>
        <taxon>Apicomplexa</taxon>
        <taxon>Aconoidasida</taxon>
        <taxon>Piroplasmida</taxon>
        <taxon>Babesiidae</taxon>
        <taxon>Babesia</taxon>
    </lineage>
</organism>
<gene>
    <name evidence="1" type="ORF">X943_000305</name>
</gene>
<sequence>MTKQEVTCDFKDPKNLKDILDLLVKLGESVQAKKNVGQKLLQDVRKYCKDAEKFYQSGSGSEVLSTVFSNAYGIRSTILENSESSGTYNNFDRDHNAQDCALNVAEALKKCLPKAYAALYFLLFMGSKTDFSTLQGGHWSNNNVNGSGGSGKDLFNWLTKEKNLSRTLTPGLIKRGFDQGKLHNSNDGSTVAPVIKQIIKHNTPGPLQNALSYLLFSCPWDDALLGHAICFLYEFCSRVSQGSERFLQDPYKEHSEAFKDVCSALKSDLQPFIDGSSGLSAVSQGNQNLFKDLWDDGKFDKYCEWLKRNIYRIIGSLASMSGESSAWDLSALQSASSAGPFKYGFVFKASWQDGKINSKLSPFISKLIDSDSGSLQNFKKFLENPSTPSSAGATAAGAAGGIFGLGGAGAGAAYGLNLFGFKNLVTGFLK</sequence>
<evidence type="ECO:0000313" key="1">
    <source>
        <dbReference type="EMBL" id="KAK1935904.1"/>
    </source>
</evidence>
<comment type="caution">
    <text evidence="1">The sequence shown here is derived from an EMBL/GenBank/DDBJ whole genome shotgun (WGS) entry which is preliminary data.</text>
</comment>
<proteinExistence type="predicted"/>
<keyword evidence="2" id="KW-1185">Reference proteome</keyword>
<name>A0AAD9LHP7_BABDI</name>
<reference evidence="1" key="1">
    <citation type="journal article" date="2014" name="Nucleic Acids Res.">
        <title>The evolutionary dynamics of variant antigen genes in Babesia reveal a history of genomic innovation underlying host-parasite interaction.</title>
        <authorList>
            <person name="Jackson A.P."/>
            <person name="Otto T.D."/>
            <person name="Darby A."/>
            <person name="Ramaprasad A."/>
            <person name="Xia D."/>
            <person name="Echaide I.E."/>
            <person name="Farber M."/>
            <person name="Gahlot S."/>
            <person name="Gamble J."/>
            <person name="Gupta D."/>
            <person name="Gupta Y."/>
            <person name="Jackson L."/>
            <person name="Malandrin L."/>
            <person name="Malas T.B."/>
            <person name="Moussa E."/>
            <person name="Nair M."/>
            <person name="Reid A.J."/>
            <person name="Sanders M."/>
            <person name="Sharma J."/>
            <person name="Tracey A."/>
            <person name="Quail M.A."/>
            <person name="Weir W."/>
            <person name="Wastling J.M."/>
            <person name="Hall N."/>
            <person name="Willadsen P."/>
            <person name="Lingelbach K."/>
            <person name="Shiels B."/>
            <person name="Tait A."/>
            <person name="Berriman M."/>
            <person name="Allred D.R."/>
            <person name="Pain A."/>
        </authorList>
    </citation>
    <scope>NUCLEOTIDE SEQUENCE</scope>
    <source>
        <strain evidence="1">1802A</strain>
    </source>
</reference>
<evidence type="ECO:0000313" key="2">
    <source>
        <dbReference type="Proteomes" id="UP001195914"/>
    </source>
</evidence>
<dbReference type="EMBL" id="JAHBMH010000044">
    <property type="protein sequence ID" value="KAK1935904.1"/>
    <property type="molecule type" value="Genomic_DNA"/>
</dbReference>